<dbReference type="Proteomes" id="UP000287171">
    <property type="component" value="Unassembled WGS sequence"/>
</dbReference>
<dbReference type="RefSeq" id="WP_126632082.1">
    <property type="nucleotide sequence ID" value="NZ_BIFT01000003.1"/>
</dbReference>
<name>A0A402BL92_9CHLR</name>
<proteinExistence type="predicted"/>
<accession>A0A402BL92</accession>
<dbReference type="AlphaFoldDB" id="A0A402BL92"/>
<dbReference type="EMBL" id="BIFT01000003">
    <property type="protein sequence ID" value="GCE32080.1"/>
    <property type="molecule type" value="Genomic_DNA"/>
</dbReference>
<keyword evidence="2" id="KW-1185">Reference proteome</keyword>
<evidence type="ECO:0000313" key="2">
    <source>
        <dbReference type="Proteomes" id="UP000287171"/>
    </source>
</evidence>
<comment type="caution">
    <text evidence="1">The sequence shown here is derived from an EMBL/GenBank/DDBJ whole genome shotgun (WGS) entry which is preliminary data.</text>
</comment>
<protein>
    <submittedName>
        <fullName evidence="1">Uncharacterized protein</fullName>
    </submittedName>
</protein>
<gene>
    <name evidence="1" type="ORF">KDA_75640</name>
</gene>
<evidence type="ECO:0000313" key="1">
    <source>
        <dbReference type="EMBL" id="GCE32080.1"/>
    </source>
</evidence>
<sequence length="132" mass="15278">MTTSSFNEVYERAKREFYDKQAALTRQRLMSVPTSDLLGELQRAEQNTTMTHEEEKTDDVVRLLIPHIRACALQDVAIIKEVMQQRARLLMERVEHLRQVTATATKEMETCSEEFEHLRPFLPALEPDTASS</sequence>
<reference evidence="2" key="1">
    <citation type="submission" date="2018-12" db="EMBL/GenBank/DDBJ databases">
        <title>Tengunoibacter tsumagoiensis gen. nov., sp. nov., Dictyobacter kobayashii sp. nov., D. alpinus sp. nov., and D. joshuensis sp. nov. and description of Dictyobacteraceae fam. nov. within the order Ktedonobacterales isolated from Tengu-no-mugimeshi.</title>
        <authorList>
            <person name="Wang C.M."/>
            <person name="Zheng Y."/>
            <person name="Sakai Y."/>
            <person name="Toyoda A."/>
            <person name="Minakuchi Y."/>
            <person name="Abe K."/>
            <person name="Yokota A."/>
            <person name="Yabe S."/>
        </authorList>
    </citation>
    <scope>NUCLEOTIDE SEQUENCE [LARGE SCALE GENOMIC DNA]</scope>
    <source>
        <strain evidence="2">Uno16</strain>
    </source>
</reference>
<organism evidence="1 2">
    <name type="scientific">Dictyobacter alpinus</name>
    <dbReference type="NCBI Taxonomy" id="2014873"/>
    <lineage>
        <taxon>Bacteria</taxon>
        <taxon>Bacillati</taxon>
        <taxon>Chloroflexota</taxon>
        <taxon>Ktedonobacteria</taxon>
        <taxon>Ktedonobacterales</taxon>
        <taxon>Dictyobacteraceae</taxon>
        <taxon>Dictyobacter</taxon>
    </lineage>
</organism>